<evidence type="ECO:0000313" key="2">
    <source>
        <dbReference type="Proteomes" id="UP000288216"/>
    </source>
</evidence>
<accession>A0A401QLP7</accession>
<organism evidence="1 2">
    <name type="scientific">Scyliorhinus torazame</name>
    <name type="common">Cloudy catshark</name>
    <name type="synonym">Catulus torazame</name>
    <dbReference type="NCBI Taxonomy" id="75743"/>
    <lineage>
        <taxon>Eukaryota</taxon>
        <taxon>Metazoa</taxon>
        <taxon>Chordata</taxon>
        <taxon>Craniata</taxon>
        <taxon>Vertebrata</taxon>
        <taxon>Chondrichthyes</taxon>
        <taxon>Elasmobranchii</taxon>
        <taxon>Galeomorphii</taxon>
        <taxon>Galeoidea</taxon>
        <taxon>Carcharhiniformes</taxon>
        <taxon>Scyliorhinidae</taxon>
        <taxon>Scyliorhinus</taxon>
    </lineage>
</organism>
<comment type="caution">
    <text evidence="1">The sequence shown here is derived from an EMBL/GenBank/DDBJ whole genome shotgun (WGS) entry which is preliminary data.</text>
</comment>
<gene>
    <name evidence="1" type="ORF">scyTo_0027052</name>
</gene>
<protein>
    <submittedName>
        <fullName evidence="1">Uncharacterized protein</fullName>
    </submittedName>
</protein>
<dbReference type="AlphaFoldDB" id="A0A401QLP7"/>
<sequence>MSNRVAVINQTGYSLNVRLSGCDKTEFDLNNERVIVKRDGDKMGISVKYADSSGRNYTWQEEKSFDQPKEIRLKKGDDKIHIDASR</sequence>
<proteinExistence type="predicted"/>
<evidence type="ECO:0000313" key="1">
    <source>
        <dbReference type="EMBL" id="GCB86347.1"/>
    </source>
</evidence>
<reference evidence="1 2" key="1">
    <citation type="journal article" date="2018" name="Nat. Ecol. Evol.">
        <title>Shark genomes provide insights into elasmobranch evolution and the origin of vertebrates.</title>
        <authorList>
            <person name="Hara Y"/>
            <person name="Yamaguchi K"/>
            <person name="Onimaru K"/>
            <person name="Kadota M"/>
            <person name="Koyanagi M"/>
            <person name="Keeley SD"/>
            <person name="Tatsumi K"/>
            <person name="Tanaka K"/>
            <person name="Motone F"/>
            <person name="Kageyama Y"/>
            <person name="Nozu R"/>
            <person name="Adachi N"/>
            <person name="Nishimura O"/>
            <person name="Nakagawa R"/>
            <person name="Tanegashima C"/>
            <person name="Kiyatake I"/>
            <person name="Matsumoto R"/>
            <person name="Murakumo K"/>
            <person name="Nishida K"/>
            <person name="Terakita A"/>
            <person name="Kuratani S"/>
            <person name="Sato K"/>
            <person name="Hyodo S Kuraku.S."/>
        </authorList>
    </citation>
    <scope>NUCLEOTIDE SEQUENCE [LARGE SCALE GENOMIC DNA]</scope>
</reference>
<name>A0A401QLP7_SCYTO</name>
<dbReference type="EMBL" id="BFAA01276980">
    <property type="protein sequence ID" value="GCB86347.1"/>
    <property type="molecule type" value="Genomic_DNA"/>
</dbReference>
<dbReference type="Proteomes" id="UP000288216">
    <property type="component" value="Unassembled WGS sequence"/>
</dbReference>
<keyword evidence="2" id="KW-1185">Reference proteome</keyword>